<feature type="coiled-coil region" evidence="1">
    <location>
        <begin position="354"/>
        <end position="381"/>
    </location>
</feature>
<proteinExistence type="predicted"/>
<sequence length="542" mass="60183">MSRIKVLAQLGQVMALCIMRGVQPLQYRGHPMWDFNGEDDATHCGRKGPDSTAALAKILSDLYKGEGEEFLRVNPQGGFSMYNPPSWELRKAVKEISGPPPQPEDPERSLDPASKEDPDISVELIDRVFYQLSSNEALVAITADYPGLLPASQGRPLGRHVEPAATSHQGAPRPGRLKRNAVRTKTPGQRKKNARRTISGEVTNHASTSRAPRPDTEAEGNTRLTPDAPPIEDADKISTANSKVESAMNHKHRRAVLRDACFSQEAFDAFNSGDAYLRAAQNGLARATNQYVKDIRVLTEKNAQLYHELEECRAQLQAVLAAEEESKKTPSDDAGGNPEEQHLLRRLKAGESVLTRVRQEKNNLQDANTQLSVELKDVRAQLSDSVKENQRLRRGIFSMLIGRPAEEMPGYVGDLLPELSQLHERARQVMQGIAQALWPSVFVPEGLGELAEKLKRARQRFRLWKILACRQGAREAWAMVKTRYTKADPNHMAEVGPVGPDGKEIPVSLVYGQVELAAKYSQQDCRLDGLLDSIEEEFSQSN</sequence>
<evidence type="ECO:0000313" key="4">
    <source>
        <dbReference type="Proteomes" id="UP000019116"/>
    </source>
</evidence>
<dbReference type="Gramene" id="TraesCS5B03G0454600.1">
    <property type="protein sequence ID" value="TraesCS5B03G0454600.1.CDS"/>
    <property type="gene ID" value="TraesCS5B03G0454600"/>
</dbReference>
<keyword evidence="1" id="KW-0175">Coiled coil</keyword>
<accession>A0A3B6LKS3</accession>
<evidence type="ECO:0000313" key="3">
    <source>
        <dbReference type="EnsemblPlants" id="TraesCS5B02G168200.1"/>
    </source>
</evidence>
<dbReference type="SMR" id="A0A3B6LKS3"/>
<dbReference type="Gramene" id="TraesCS5B02G168200.1">
    <property type="protein sequence ID" value="TraesCS5B02G168200.1"/>
    <property type="gene ID" value="TraesCS5B02G168200"/>
</dbReference>
<feature type="compositionally biased region" description="Basic residues" evidence="2">
    <location>
        <begin position="175"/>
        <end position="195"/>
    </location>
</feature>
<name>A0A3B6LKS3_WHEAT</name>
<protein>
    <submittedName>
        <fullName evidence="3">Uncharacterized protein</fullName>
    </submittedName>
</protein>
<reference evidence="3" key="1">
    <citation type="submission" date="2018-08" db="EMBL/GenBank/DDBJ databases">
        <authorList>
            <person name="Rossello M."/>
        </authorList>
    </citation>
    <scope>NUCLEOTIDE SEQUENCE [LARGE SCALE GENOMIC DNA]</scope>
    <source>
        <strain evidence="3">cv. Chinese Spring</strain>
    </source>
</reference>
<feature type="coiled-coil region" evidence="1">
    <location>
        <begin position="295"/>
        <end position="326"/>
    </location>
</feature>
<dbReference type="AlphaFoldDB" id="A0A3B6LKS3"/>
<feature type="region of interest" description="Disordered" evidence="2">
    <location>
        <begin position="154"/>
        <end position="234"/>
    </location>
</feature>
<feature type="compositionally biased region" description="Basic and acidic residues" evidence="2">
    <location>
        <begin position="105"/>
        <end position="117"/>
    </location>
</feature>
<reference evidence="3" key="2">
    <citation type="submission" date="2018-10" db="UniProtKB">
        <authorList>
            <consortium name="EnsemblPlants"/>
        </authorList>
    </citation>
    <scope>IDENTIFICATION</scope>
</reference>
<evidence type="ECO:0000256" key="2">
    <source>
        <dbReference type="SAM" id="MobiDB-lite"/>
    </source>
</evidence>
<dbReference type="OrthoDB" id="10585993at2759"/>
<dbReference type="Proteomes" id="UP000019116">
    <property type="component" value="Chromosome 5B"/>
</dbReference>
<evidence type="ECO:0000256" key="1">
    <source>
        <dbReference type="SAM" id="Coils"/>
    </source>
</evidence>
<keyword evidence="4" id="KW-1185">Reference proteome</keyword>
<organism evidence="3">
    <name type="scientific">Triticum aestivum</name>
    <name type="common">Wheat</name>
    <dbReference type="NCBI Taxonomy" id="4565"/>
    <lineage>
        <taxon>Eukaryota</taxon>
        <taxon>Viridiplantae</taxon>
        <taxon>Streptophyta</taxon>
        <taxon>Embryophyta</taxon>
        <taxon>Tracheophyta</taxon>
        <taxon>Spermatophyta</taxon>
        <taxon>Magnoliopsida</taxon>
        <taxon>Liliopsida</taxon>
        <taxon>Poales</taxon>
        <taxon>Poaceae</taxon>
        <taxon>BOP clade</taxon>
        <taxon>Pooideae</taxon>
        <taxon>Triticodae</taxon>
        <taxon>Triticeae</taxon>
        <taxon>Triticinae</taxon>
        <taxon>Triticum</taxon>
    </lineage>
</organism>
<dbReference type="EnsemblPlants" id="TraesCS5B02G168200.1">
    <property type="protein sequence ID" value="TraesCS5B02G168200.1"/>
    <property type="gene ID" value="TraesCS5B02G168200"/>
</dbReference>
<feature type="region of interest" description="Disordered" evidence="2">
    <location>
        <begin position="95"/>
        <end position="117"/>
    </location>
</feature>
<feature type="compositionally biased region" description="Polar residues" evidence="2">
    <location>
        <begin position="200"/>
        <end position="210"/>
    </location>
</feature>